<dbReference type="GO" id="GO:0006508">
    <property type="term" value="P:proteolysis"/>
    <property type="evidence" value="ECO:0007669"/>
    <property type="project" value="UniProtKB-KW"/>
</dbReference>
<keyword evidence="10" id="KW-1015">Disulfide bond</keyword>
<evidence type="ECO:0000256" key="3">
    <source>
        <dbReference type="ARBA" id="ARBA00012050"/>
    </source>
</evidence>
<evidence type="ECO:0000256" key="13">
    <source>
        <dbReference type="SAM" id="SignalP"/>
    </source>
</evidence>
<dbReference type="PANTHER" id="PTHR24252:SF8">
    <property type="entry name" value="ACROSIN"/>
    <property type="match status" value="1"/>
</dbReference>
<accession>A0A2J7QCI9</accession>
<comment type="caution">
    <text evidence="16">The sequence shown here is derived from an EMBL/GenBank/DDBJ whole genome shotgun (WGS) entry which is preliminary data.</text>
</comment>
<feature type="domain" description="Clip" evidence="15">
    <location>
        <begin position="31"/>
        <end position="76"/>
    </location>
</feature>
<sequence length="353" mass="38882">MALTLCLMVLTAALLAYIASAMPRVLYEGDVCRLGANRKGLCKPLSQCKPAFRQLSTSGIRPIHCSFKGFEEVVCCDDEVSQQLRKSELACREYMNELPLRVNPFIKSGRDAEPGDYPHMAALGYMDPLEPSQIAWNCGGTLISDRYVLTAAHCVVPTLSRKSPVIVLLGAVNLNEPDFMAQTYHVKKWMQHPEYSTTTVYNDIAVIELDRRVKFSENIQPACLNTKSDIPNNGLEVTGWGVTSNTRSTKSDILQYATLSLVPNDKCNESYVSQKKVNRGVQDNMICAGDPQGKMDACNGDSGGPLQVKTTETNAYSIVGVTSYGPSVCGGLTPGIYTRVNRYVDWIESIVWK</sequence>
<gene>
    <name evidence="16" type="ORF">B7P43_G02665</name>
</gene>
<comment type="similarity">
    <text evidence="11">Belongs to the peptidase S1 family. CLIP subfamily.</text>
</comment>
<dbReference type="InterPro" id="IPR043504">
    <property type="entry name" value="Peptidase_S1_PA_chymotrypsin"/>
</dbReference>
<protein>
    <recommendedName>
        <fullName evidence="4">Acrosin</fullName>
        <ecNumber evidence="3">3.4.21.10</ecNumber>
    </recommendedName>
</protein>
<dbReference type="InterPro" id="IPR022700">
    <property type="entry name" value="CLIP"/>
</dbReference>
<dbReference type="CDD" id="cd00190">
    <property type="entry name" value="Tryp_SPc"/>
    <property type="match status" value="1"/>
</dbReference>
<comment type="subcellular location">
    <subcellularLocation>
        <location evidence="2">Secreted</location>
    </subcellularLocation>
</comment>
<dbReference type="FunCoup" id="A0A2J7QCI9">
    <property type="interactions" value="31"/>
</dbReference>
<evidence type="ECO:0000256" key="7">
    <source>
        <dbReference type="ARBA" id="ARBA00022729"/>
    </source>
</evidence>
<evidence type="ECO:0000259" key="14">
    <source>
        <dbReference type="PROSITE" id="PS50240"/>
    </source>
</evidence>
<dbReference type="EMBL" id="NEVH01016289">
    <property type="protein sequence ID" value="PNF26300.1"/>
    <property type="molecule type" value="Genomic_DNA"/>
</dbReference>
<dbReference type="GO" id="GO:0007340">
    <property type="term" value="P:acrosome reaction"/>
    <property type="evidence" value="ECO:0007669"/>
    <property type="project" value="TreeGrafter"/>
</dbReference>
<evidence type="ECO:0000259" key="15">
    <source>
        <dbReference type="PROSITE" id="PS51888"/>
    </source>
</evidence>
<dbReference type="InterPro" id="IPR001314">
    <property type="entry name" value="Peptidase_S1A"/>
</dbReference>
<dbReference type="OrthoDB" id="6357057at2759"/>
<dbReference type="AlphaFoldDB" id="A0A2J7QCI9"/>
<keyword evidence="8 12" id="KW-0378">Hydrolase</keyword>
<evidence type="ECO:0000256" key="10">
    <source>
        <dbReference type="ARBA" id="ARBA00023157"/>
    </source>
</evidence>
<dbReference type="SMART" id="SM00020">
    <property type="entry name" value="Tryp_SPc"/>
    <property type="match status" value="1"/>
</dbReference>
<dbReference type="InterPro" id="IPR033116">
    <property type="entry name" value="TRYPSIN_SER"/>
</dbReference>
<evidence type="ECO:0000256" key="4">
    <source>
        <dbReference type="ARBA" id="ARBA00017161"/>
    </source>
</evidence>
<evidence type="ECO:0000256" key="2">
    <source>
        <dbReference type="ARBA" id="ARBA00004613"/>
    </source>
</evidence>
<dbReference type="FunFam" id="2.40.10.10:FF:000015">
    <property type="entry name" value="Atrial natriuretic peptide-converting enzyme"/>
    <property type="match status" value="1"/>
</dbReference>
<evidence type="ECO:0000256" key="12">
    <source>
        <dbReference type="RuleBase" id="RU363034"/>
    </source>
</evidence>
<dbReference type="GO" id="GO:0005576">
    <property type="term" value="C:extracellular region"/>
    <property type="evidence" value="ECO:0007669"/>
    <property type="project" value="UniProtKB-SubCell"/>
</dbReference>
<keyword evidence="5" id="KW-0964">Secreted</keyword>
<dbReference type="PRINTS" id="PR00722">
    <property type="entry name" value="CHYMOTRYPSIN"/>
</dbReference>
<dbReference type="SUPFAM" id="SSF50494">
    <property type="entry name" value="Trypsin-like serine proteases"/>
    <property type="match status" value="1"/>
</dbReference>
<evidence type="ECO:0000256" key="1">
    <source>
        <dbReference type="ARBA" id="ARBA00001656"/>
    </source>
</evidence>
<name>A0A2J7QCI9_9NEOP</name>
<proteinExistence type="inferred from homology"/>
<dbReference type="EC" id="3.4.21.10" evidence="3"/>
<feature type="signal peptide" evidence="13">
    <location>
        <begin position="1"/>
        <end position="21"/>
    </location>
</feature>
<evidence type="ECO:0000256" key="6">
    <source>
        <dbReference type="ARBA" id="ARBA00022670"/>
    </source>
</evidence>
<dbReference type="PROSITE" id="PS51888">
    <property type="entry name" value="CLIP"/>
    <property type="match status" value="1"/>
</dbReference>
<dbReference type="Gene3D" id="2.40.10.10">
    <property type="entry name" value="Trypsin-like serine proteases"/>
    <property type="match status" value="1"/>
</dbReference>
<evidence type="ECO:0000256" key="9">
    <source>
        <dbReference type="ARBA" id="ARBA00022825"/>
    </source>
</evidence>
<dbReference type="PANTHER" id="PTHR24252">
    <property type="entry name" value="ACROSIN-RELATED"/>
    <property type="match status" value="1"/>
</dbReference>
<keyword evidence="9 12" id="KW-0720">Serine protease</keyword>
<dbReference type="InterPro" id="IPR001254">
    <property type="entry name" value="Trypsin_dom"/>
</dbReference>
<comment type="catalytic activity">
    <reaction evidence="1">
        <text>Preferential cleavage: Arg-|-Xaa, Lys-|-Xaa.</text>
        <dbReference type="EC" id="3.4.21.10"/>
    </reaction>
</comment>
<feature type="chain" id="PRO_5014362564" description="Acrosin" evidence="13">
    <location>
        <begin position="22"/>
        <end position="353"/>
    </location>
</feature>
<dbReference type="GO" id="GO:0004252">
    <property type="term" value="F:serine-type endopeptidase activity"/>
    <property type="evidence" value="ECO:0007669"/>
    <property type="project" value="InterPro"/>
</dbReference>
<dbReference type="STRING" id="105785.A0A2J7QCI9"/>
<keyword evidence="17" id="KW-1185">Reference proteome</keyword>
<dbReference type="InParanoid" id="A0A2J7QCI9"/>
<organism evidence="16 17">
    <name type="scientific">Cryptotermes secundus</name>
    <dbReference type="NCBI Taxonomy" id="105785"/>
    <lineage>
        <taxon>Eukaryota</taxon>
        <taxon>Metazoa</taxon>
        <taxon>Ecdysozoa</taxon>
        <taxon>Arthropoda</taxon>
        <taxon>Hexapoda</taxon>
        <taxon>Insecta</taxon>
        <taxon>Pterygota</taxon>
        <taxon>Neoptera</taxon>
        <taxon>Polyneoptera</taxon>
        <taxon>Dictyoptera</taxon>
        <taxon>Blattodea</taxon>
        <taxon>Blattoidea</taxon>
        <taxon>Termitoidae</taxon>
        <taxon>Kalotermitidae</taxon>
        <taxon>Cryptotermitinae</taxon>
        <taxon>Cryptotermes</taxon>
    </lineage>
</organism>
<keyword evidence="7 13" id="KW-0732">Signal</keyword>
<dbReference type="Pfam" id="PF00089">
    <property type="entry name" value="Trypsin"/>
    <property type="match status" value="1"/>
</dbReference>
<evidence type="ECO:0000313" key="16">
    <source>
        <dbReference type="EMBL" id="PNF26300.1"/>
    </source>
</evidence>
<feature type="domain" description="Peptidase S1" evidence="14">
    <location>
        <begin position="106"/>
        <end position="352"/>
    </location>
</feature>
<dbReference type="PROSITE" id="PS00135">
    <property type="entry name" value="TRYPSIN_SER"/>
    <property type="match status" value="1"/>
</dbReference>
<evidence type="ECO:0000256" key="8">
    <source>
        <dbReference type="ARBA" id="ARBA00022801"/>
    </source>
</evidence>
<dbReference type="PROSITE" id="PS50240">
    <property type="entry name" value="TRYPSIN_DOM"/>
    <property type="match status" value="1"/>
</dbReference>
<dbReference type="Proteomes" id="UP000235965">
    <property type="component" value="Unassembled WGS sequence"/>
</dbReference>
<evidence type="ECO:0000256" key="11">
    <source>
        <dbReference type="ARBA" id="ARBA00024195"/>
    </source>
</evidence>
<dbReference type="InterPro" id="IPR009003">
    <property type="entry name" value="Peptidase_S1_PA"/>
</dbReference>
<reference evidence="16 17" key="1">
    <citation type="submission" date="2017-12" db="EMBL/GenBank/DDBJ databases">
        <title>Hemimetabolous genomes reveal molecular basis of termite eusociality.</title>
        <authorList>
            <person name="Harrison M.C."/>
            <person name="Jongepier E."/>
            <person name="Robertson H.M."/>
            <person name="Arning N."/>
            <person name="Bitard-Feildel T."/>
            <person name="Chao H."/>
            <person name="Childers C.P."/>
            <person name="Dinh H."/>
            <person name="Doddapaneni H."/>
            <person name="Dugan S."/>
            <person name="Gowin J."/>
            <person name="Greiner C."/>
            <person name="Han Y."/>
            <person name="Hu H."/>
            <person name="Hughes D.S.T."/>
            <person name="Huylmans A.-K."/>
            <person name="Kemena C."/>
            <person name="Kremer L.P.M."/>
            <person name="Lee S.L."/>
            <person name="Lopez-Ezquerra A."/>
            <person name="Mallet L."/>
            <person name="Monroy-Kuhn J.M."/>
            <person name="Moser A."/>
            <person name="Murali S.C."/>
            <person name="Muzny D.M."/>
            <person name="Otani S."/>
            <person name="Piulachs M.-D."/>
            <person name="Poelchau M."/>
            <person name="Qu J."/>
            <person name="Schaub F."/>
            <person name="Wada-Katsumata A."/>
            <person name="Worley K.C."/>
            <person name="Xie Q."/>
            <person name="Ylla G."/>
            <person name="Poulsen M."/>
            <person name="Gibbs R.A."/>
            <person name="Schal C."/>
            <person name="Richards S."/>
            <person name="Belles X."/>
            <person name="Korb J."/>
            <person name="Bornberg-Bauer E."/>
        </authorList>
    </citation>
    <scope>NUCLEOTIDE SEQUENCE [LARGE SCALE GENOMIC DNA]</scope>
    <source>
        <tissue evidence="16">Whole body</tissue>
    </source>
</reference>
<keyword evidence="6 12" id="KW-0645">Protease</keyword>
<evidence type="ECO:0000256" key="5">
    <source>
        <dbReference type="ARBA" id="ARBA00022525"/>
    </source>
</evidence>
<dbReference type="PROSITE" id="PS00134">
    <property type="entry name" value="TRYPSIN_HIS"/>
    <property type="match status" value="1"/>
</dbReference>
<evidence type="ECO:0000313" key="17">
    <source>
        <dbReference type="Proteomes" id="UP000235965"/>
    </source>
</evidence>
<dbReference type="InterPro" id="IPR018114">
    <property type="entry name" value="TRYPSIN_HIS"/>
</dbReference>